<sequence>MNRRVAIVLAVGLLGVAAPAPALAADCATPTDVATTAWPRAMLDIDAVSAFTRGGGVTVAVLATGVRGDHRQLAGRVLTGVDAVGGGAAANTDCTGVGTQVAGVIAAAPSDDSPVSGLAARATILPVRVVPDAGSAENTATPAALARGIDLARQNGADVIVVAVPAYQDSRELRAAVAAAVGGDVPVIASVGDLGSAQDGNPTPFPAAYPDVIGVGAIDQNGQISPASQRGEYVDLVAPGVAVPTLQGGTGSARGLVEASGTALAAGQVGAAAALVRNRSGRMPIADLTRLLTASASPADTGDAFGAGVVNPLAAVTGRLTDQRGRALPAVSAPSADRGDAENRRRAVAFAGAALAAVAVLAVLMVTVAIRRSRRQHWRPGMAPPLPEHDEPVEPGPPIMLLERKP</sequence>
<organism evidence="10 11">
    <name type="scientific">Actinoplanes palleronii</name>
    <dbReference type="NCBI Taxonomy" id="113570"/>
    <lineage>
        <taxon>Bacteria</taxon>
        <taxon>Bacillati</taxon>
        <taxon>Actinomycetota</taxon>
        <taxon>Actinomycetes</taxon>
        <taxon>Micromonosporales</taxon>
        <taxon>Micromonosporaceae</taxon>
        <taxon>Actinoplanes</taxon>
    </lineage>
</organism>
<keyword evidence="7" id="KW-0812">Transmembrane</keyword>
<proteinExistence type="inferred from homology"/>
<comment type="similarity">
    <text evidence="1 5">Belongs to the peptidase S8 family.</text>
</comment>
<dbReference type="InterPro" id="IPR000209">
    <property type="entry name" value="Peptidase_S8/S53_dom"/>
</dbReference>
<keyword evidence="11" id="KW-1185">Reference proteome</keyword>
<reference evidence="10 11" key="1">
    <citation type="submission" date="2021-01" db="EMBL/GenBank/DDBJ databases">
        <title>Whole genome shotgun sequence of Actinoplanes palleronii NBRC 14916.</title>
        <authorList>
            <person name="Komaki H."/>
            <person name="Tamura T."/>
        </authorList>
    </citation>
    <scope>NUCLEOTIDE SEQUENCE [LARGE SCALE GENOMIC DNA]</scope>
    <source>
        <strain evidence="10 11">NBRC 14916</strain>
    </source>
</reference>
<keyword evidence="2" id="KW-0645">Protease</keyword>
<comment type="caution">
    <text evidence="5">Lacks conserved residue(s) required for the propagation of feature annotation.</text>
</comment>
<dbReference type="Pfam" id="PF00082">
    <property type="entry name" value="Peptidase_S8"/>
    <property type="match status" value="1"/>
</dbReference>
<evidence type="ECO:0000256" key="7">
    <source>
        <dbReference type="SAM" id="Phobius"/>
    </source>
</evidence>
<evidence type="ECO:0000256" key="5">
    <source>
        <dbReference type="PROSITE-ProRule" id="PRU01240"/>
    </source>
</evidence>
<dbReference type="Proteomes" id="UP000624709">
    <property type="component" value="Unassembled WGS sequence"/>
</dbReference>
<dbReference type="InterPro" id="IPR015500">
    <property type="entry name" value="Peptidase_S8_subtilisin-rel"/>
</dbReference>
<feature type="region of interest" description="Disordered" evidence="6">
    <location>
        <begin position="378"/>
        <end position="406"/>
    </location>
</feature>
<dbReference type="PROSITE" id="PS51892">
    <property type="entry name" value="SUBTILASE"/>
    <property type="match status" value="1"/>
</dbReference>
<evidence type="ECO:0000256" key="1">
    <source>
        <dbReference type="ARBA" id="ARBA00011073"/>
    </source>
</evidence>
<gene>
    <name evidence="10" type="ORF">Apa02nite_009410</name>
</gene>
<dbReference type="PRINTS" id="PR00723">
    <property type="entry name" value="SUBTILISIN"/>
</dbReference>
<dbReference type="InterPro" id="IPR050131">
    <property type="entry name" value="Peptidase_S8_subtilisin-like"/>
</dbReference>
<evidence type="ECO:0000256" key="3">
    <source>
        <dbReference type="ARBA" id="ARBA00022801"/>
    </source>
</evidence>
<evidence type="ECO:0000313" key="10">
    <source>
        <dbReference type="EMBL" id="GIE64833.1"/>
    </source>
</evidence>
<evidence type="ECO:0000256" key="2">
    <source>
        <dbReference type="ARBA" id="ARBA00022670"/>
    </source>
</evidence>
<dbReference type="PANTHER" id="PTHR43806:SF11">
    <property type="entry name" value="CEREVISIN-RELATED"/>
    <property type="match status" value="1"/>
</dbReference>
<feature type="transmembrane region" description="Helical" evidence="7">
    <location>
        <begin position="347"/>
        <end position="370"/>
    </location>
</feature>
<evidence type="ECO:0000256" key="8">
    <source>
        <dbReference type="SAM" id="SignalP"/>
    </source>
</evidence>
<evidence type="ECO:0000313" key="11">
    <source>
        <dbReference type="Proteomes" id="UP000624709"/>
    </source>
</evidence>
<dbReference type="PANTHER" id="PTHR43806">
    <property type="entry name" value="PEPTIDASE S8"/>
    <property type="match status" value="1"/>
</dbReference>
<keyword evidence="3" id="KW-0378">Hydrolase</keyword>
<evidence type="ECO:0000259" key="9">
    <source>
        <dbReference type="Pfam" id="PF00082"/>
    </source>
</evidence>
<keyword evidence="7" id="KW-0472">Membrane</keyword>
<feature type="chain" id="PRO_5045473641" evidence="8">
    <location>
        <begin position="25"/>
        <end position="406"/>
    </location>
</feature>
<dbReference type="RefSeq" id="WP_203823983.1">
    <property type="nucleotide sequence ID" value="NZ_BAAATY010000001.1"/>
</dbReference>
<comment type="caution">
    <text evidence="10">The sequence shown here is derived from an EMBL/GenBank/DDBJ whole genome shotgun (WGS) entry which is preliminary data.</text>
</comment>
<accession>A0ABQ4B2E1</accession>
<protein>
    <submittedName>
        <fullName evidence="10">Peptidase S8</fullName>
    </submittedName>
</protein>
<dbReference type="EMBL" id="BOMS01000014">
    <property type="protein sequence ID" value="GIE64833.1"/>
    <property type="molecule type" value="Genomic_DNA"/>
</dbReference>
<dbReference type="SUPFAM" id="SSF52743">
    <property type="entry name" value="Subtilisin-like"/>
    <property type="match status" value="1"/>
</dbReference>
<keyword evidence="8" id="KW-0732">Signal</keyword>
<feature type="domain" description="Peptidase S8/S53" evidence="9">
    <location>
        <begin position="54"/>
        <end position="307"/>
    </location>
</feature>
<keyword evidence="4" id="KW-0720">Serine protease</keyword>
<dbReference type="InterPro" id="IPR036852">
    <property type="entry name" value="Peptidase_S8/S53_dom_sf"/>
</dbReference>
<dbReference type="Gene3D" id="3.40.50.200">
    <property type="entry name" value="Peptidase S8/S53 domain"/>
    <property type="match status" value="1"/>
</dbReference>
<feature type="signal peptide" evidence="8">
    <location>
        <begin position="1"/>
        <end position="24"/>
    </location>
</feature>
<keyword evidence="7" id="KW-1133">Transmembrane helix</keyword>
<evidence type="ECO:0000256" key="6">
    <source>
        <dbReference type="SAM" id="MobiDB-lite"/>
    </source>
</evidence>
<name>A0ABQ4B2E1_9ACTN</name>
<evidence type="ECO:0000256" key="4">
    <source>
        <dbReference type="ARBA" id="ARBA00022825"/>
    </source>
</evidence>